<reference evidence="14 15" key="1">
    <citation type="submission" date="2014-06" db="EMBL/GenBank/DDBJ databases">
        <title>Draft genome sequence of Bacillus gaemokensis JCM 15801 (MCCC 1A00707).</title>
        <authorList>
            <person name="Lai Q."/>
            <person name="Liu Y."/>
            <person name="Shao Z."/>
        </authorList>
    </citation>
    <scope>NUCLEOTIDE SEQUENCE [LARGE SCALE GENOMIC DNA]</scope>
    <source>
        <strain evidence="14 15">JCM 15801</strain>
    </source>
</reference>
<dbReference type="EMBL" id="JOTM01000002">
    <property type="protein sequence ID" value="KEK25523.1"/>
    <property type="molecule type" value="Genomic_DNA"/>
</dbReference>
<keyword evidence="7" id="KW-1133">Transmembrane helix</keyword>
<evidence type="ECO:0000256" key="1">
    <source>
        <dbReference type="ARBA" id="ARBA00004236"/>
    </source>
</evidence>
<keyword evidence="6" id="KW-0677">Repeat</keyword>
<dbReference type="AlphaFoldDB" id="A0A073KT21"/>
<dbReference type="PANTHER" id="PTHR21248:SF7">
    <property type="entry name" value="MINOR CARDIOLIPIN SYNTHASE CLSB"/>
    <property type="match status" value="1"/>
</dbReference>
<dbReference type="InterPro" id="IPR022924">
    <property type="entry name" value="Cardiolipin_synthase"/>
</dbReference>
<dbReference type="Proteomes" id="UP000027778">
    <property type="component" value="Unassembled WGS sequence"/>
</dbReference>
<dbReference type="SMART" id="SM00155">
    <property type="entry name" value="PLDc"/>
    <property type="match status" value="2"/>
</dbReference>
<keyword evidence="8" id="KW-0443">Lipid metabolism</keyword>
<evidence type="ECO:0000256" key="9">
    <source>
        <dbReference type="ARBA" id="ARBA00023136"/>
    </source>
</evidence>
<dbReference type="Pfam" id="PF13091">
    <property type="entry name" value="PLDc_2"/>
    <property type="match status" value="2"/>
</dbReference>
<dbReference type="CDD" id="cd09112">
    <property type="entry name" value="PLDc_CLS_2"/>
    <property type="match status" value="1"/>
</dbReference>
<evidence type="ECO:0000256" key="10">
    <source>
        <dbReference type="ARBA" id="ARBA00023209"/>
    </source>
</evidence>
<protein>
    <recommendedName>
        <fullName evidence="12">Cardiolipin synthase</fullName>
        <ecNumber evidence="12">2.7.8.-</ecNumber>
    </recommendedName>
</protein>
<evidence type="ECO:0000256" key="4">
    <source>
        <dbReference type="ARBA" id="ARBA00022679"/>
    </source>
</evidence>
<comment type="caution">
    <text evidence="14">The sequence shown here is derived from an EMBL/GenBank/DDBJ whole genome shotgun (WGS) entry which is preliminary data.</text>
</comment>
<evidence type="ECO:0000259" key="13">
    <source>
        <dbReference type="PROSITE" id="PS50035"/>
    </source>
</evidence>
<dbReference type="CDD" id="cd09110">
    <property type="entry name" value="PLDc_CLS_1"/>
    <property type="match status" value="1"/>
</dbReference>
<dbReference type="STRING" id="574375.AZF08_06385"/>
<organism evidence="14 15">
    <name type="scientific">Bacillus gaemokensis</name>
    <dbReference type="NCBI Taxonomy" id="574375"/>
    <lineage>
        <taxon>Bacteria</taxon>
        <taxon>Bacillati</taxon>
        <taxon>Bacillota</taxon>
        <taxon>Bacilli</taxon>
        <taxon>Bacillales</taxon>
        <taxon>Bacillaceae</taxon>
        <taxon>Bacillus</taxon>
        <taxon>Bacillus cereus group</taxon>
    </lineage>
</organism>
<dbReference type="OrthoDB" id="9762009at2"/>
<proteinExistence type="predicted"/>
<dbReference type="eggNOG" id="COG1502">
    <property type="taxonomic scope" value="Bacteria"/>
</dbReference>
<dbReference type="PIRSF" id="PIRSF000850">
    <property type="entry name" value="Phospholipase_D_PSS"/>
    <property type="match status" value="1"/>
</dbReference>
<feature type="domain" description="PLD phosphodiesterase" evidence="13">
    <location>
        <begin position="310"/>
        <end position="337"/>
    </location>
</feature>
<dbReference type="NCBIfam" id="TIGR04265">
    <property type="entry name" value="bac_cardiolipin"/>
    <property type="match status" value="1"/>
</dbReference>
<evidence type="ECO:0000256" key="7">
    <source>
        <dbReference type="ARBA" id="ARBA00022989"/>
    </source>
</evidence>
<dbReference type="InterPro" id="IPR025202">
    <property type="entry name" value="PLD-like_dom"/>
</dbReference>
<evidence type="ECO:0000256" key="5">
    <source>
        <dbReference type="ARBA" id="ARBA00022692"/>
    </source>
</evidence>
<evidence type="ECO:0000256" key="6">
    <source>
        <dbReference type="ARBA" id="ARBA00022737"/>
    </source>
</evidence>
<evidence type="ECO:0000256" key="2">
    <source>
        <dbReference type="ARBA" id="ARBA00022475"/>
    </source>
</evidence>
<evidence type="ECO:0000313" key="14">
    <source>
        <dbReference type="EMBL" id="KEK25523.1"/>
    </source>
</evidence>
<comment type="subcellular location">
    <subcellularLocation>
        <location evidence="1">Cell membrane</location>
    </subcellularLocation>
</comment>
<keyword evidence="2" id="KW-1003">Cell membrane</keyword>
<evidence type="ECO:0000256" key="8">
    <source>
        <dbReference type="ARBA" id="ARBA00023098"/>
    </source>
</evidence>
<dbReference type="GO" id="GO:0008808">
    <property type="term" value="F:cardiolipin synthase activity"/>
    <property type="evidence" value="ECO:0007669"/>
    <property type="project" value="UniProtKB-UniRule"/>
</dbReference>
<keyword evidence="9" id="KW-0472">Membrane</keyword>
<keyword evidence="3" id="KW-0444">Lipid biosynthesis</keyword>
<dbReference type="PROSITE" id="PS50035">
    <property type="entry name" value="PLD"/>
    <property type="match status" value="2"/>
</dbReference>
<feature type="domain" description="PLD phosphodiesterase" evidence="13">
    <location>
        <begin position="138"/>
        <end position="165"/>
    </location>
</feature>
<keyword evidence="10" id="KW-0594">Phospholipid biosynthesis</keyword>
<dbReference type="SUPFAM" id="SSF56024">
    <property type="entry name" value="Phospholipase D/nuclease"/>
    <property type="match status" value="2"/>
</dbReference>
<dbReference type="PANTHER" id="PTHR21248">
    <property type="entry name" value="CARDIOLIPIN SYNTHASE"/>
    <property type="match status" value="1"/>
</dbReference>
<keyword evidence="15" id="KW-1185">Reference proteome</keyword>
<keyword evidence="4" id="KW-0808">Transferase</keyword>
<keyword evidence="11" id="KW-1208">Phospholipid metabolism</keyword>
<evidence type="ECO:0000256" key="12">
    <source>
        <dbReference type="NCBIfam" id="TIGR04265"/>
    </source>
</evidence>
<dbReference type="RefSeq" id="WP_033673382.1">
    <property type="nucleotide sequence ID" value="NZ_JOTM01000002.1"/>
</dbReference>
<dbReference type="GO" id="GO:0032049">
    <property type="term" value="P:cardiolipin biosynthetic process"/>
    <property type="evidence" value="ECO:0007669"/>
    <property type="project" value="UniProtKB-UniRule"/>
</dbReference>
<dbReference type="GO" id="GO:0005886">
    <property type="term" value="C:plasma membrane"/>
    <property type="evidence" value="ECO:0007669"/>
    <property type="project" value="UniProtKB-SubCell"/>
</dbReference>
<dbReference type="Gene3D" id="3.30.870.10">
    <property type="entry name" value="Endonuclease Chain A"/>
    <property type="match status" value="2"/>
</dbReference>
<accession>A0A073KT21</accession>
<dbReference type="EC" id="2.7.8.-" evidence="12"/>
<evidence type="ECO:0000256" key="3">
    <source>
        <dbReference type="ARBA" id="ARBA00022516"/>
    </source>
</evidence>
<dbReference type="FunFam" id="3.30.870.10:FF:000014">
    <property type="entry name" value="Cardiolipin synthase"/>
    <property type="match status" value="1"/>
</dbReference>
<sequence length="397" mass="46183">MIFLSLLLLCFALWITIDLSYGRKLHLKRIKPRSFPLRRSNFQLYTYGKDLYNDLFTDIKQAQHHIHILFFIVKNDEISQTFLQLLIDKAKQGVQVRLLLDRLGSHQLSRESIHSLQKHGVSFSFCHNIKFPFLFFSANQRNHRKITIIDGKIGYIGGFNIGEEYLGHDARLGPWRDYHLRLTGEGVQDLQTQFLHDWRDDTAENLLRDTIYFPKQLPGTVLHRFIPTDGAYLQQTFLNLIESAKEELYIGTPYFIPGKRIMDALLQAKKRGVRITILVPKKADHPLVREAKLPYCRKLMKAGCNIYEFQEGFFHAKIIMVDDHTCDIGTANVDMRSLYINHEINCLLYDSTFIKEIKTKISKDIEGAALLSWKDVNSRSLVDKGKEWIGTMLSFFL</sequence>
<evidence type="ECO:0000256" key="11">
    <source>
        <dbReference type="ARBA" id="ARBA00023264"/>
    </source>
</evidence>
<keyword evidence="5" id="KW-0812">Transmembrane</keyword>
<name>A0A073KT21_9BACI</name>
<evidence type="ECO:0000313" key="15">
    <source>
        <dbReference type="Proteomes" id="UP000027778"/>
    </source>
</evidence>
<gene>
    <name evidence="14" type="ORF">BAGA_13000</name>
</gene>
<dbReference type="InterPro" id="IPR001736">
    <property type="entry name" value="PLipase_D/transphosphatidylase"/>
</dbReference>